<evidence type="ECO:0000313" key="2">
    <source>
        <dbReference type="Proteomes" id="UP001162483"/>
    </source>
</evidence>
<dbReference type="EMBL" id="CATNWA010014920">
    <property type="protein sequence ID" value="CAI9577471.1"/>
    <property type="molecule type" value="Genomic_DNA"/>
</dbReference>
<name>A0ABN9E1M6_9NEOB</name>
<evidence type="ECO:0000313" key="1">
    <source>
        <dbReference type="EMBL" id="CAI9577471.1"/>
    </source>
</evidence>
<accession>A0ABN9E1M6</accession>
<reference evidence="1" key="1">
    <citation type="submission" date="2023-05" db="EMBL/GenBank/DDBJ databases">
        <authorList>
            <person name="Stuckert A."/>
        </authorList>
    </citation>
    <scope>NUCLEOTIDE SEQUENCE</scope>
</reference>
<organism evidence="1 2">
    <name type="scientific">Staurois parvus</name>
    <dbReference type="NCBI Taxonomy" id="386267"/>
    <lineage>
        <taxon>Eukaryota</taxon>
        <taxon>Metazoa</taxon>
        <taxon>Chordata</taxon>
        <taxon>Craniata</taxon>
        <taxon>Vertebrata</taxon>
        <taxon>Euteleostomi</taxon>
        <taxon>Amphibia</taxon>
        <taxon>Batrachia</taxon>
        <taxon>Anura</taxon>
        <taxon>Neobatrachia</taxon>
        <taxon>Ranoidea</taxon>
        <taxon>Ranidae</taxon>
        <taxon>Staurois</taxon>
    </lineage>
</organism>
<keyword evidence="2" id="KW-1185">Reference proteome</keyword>
<gene>
    <name evidence="1" type="ORF">SPARVUS_LOCUS8722185</name>
</gene>
<protein>
    <submittedName>
        <fullName evidence="1">Uncharacterized protein</fullName>
    </submittedName>
</protein>
<sequence>MEANGERTSLVAKFWTPLRVRQQESGPKLHKLPVGVLVGSPLRSTAGARG</sequence>
<dbReference type="Proteomes" id="UP001162483">
    <property type="component" value="Unassembled WGS sequence"/>
</dbReference>
<comment type="caution">
    <text evidence="1">The sequence shown here is derived from an EMBL/GenBank/DDBJ whole genome shotgun (WGS) entry which is preliminary data.</text>
</comment>
<proteinExistence type="predicted"/>